<dbReference type="CDD" id="cd14948">
    <property type="entry name" value="BACON"/>
    <property type="match status" value="1"/>
</dbReference>
<dbReference type="RefSeq" id="WP_380905706.1">
    <property type="nucleotide sequence ID" value="NZ_JBHUEG010000012.1"/>
</dbReference>
<reference evidence="3" key="1">
    <citation type="journal article" date="2019" name="Int. J. Syst. Evol. Microbiol.">
        <title>The Global Catalogue of Microorganisms (GCM) 10K type strain sequencing project: providing services to taxonomists for standard genome sequencing and annotation.</title>
        <authorList>
            <consortium name="The Broad Institute Genomics Platform"/>
            <consortium name="The Broad Institute Genome Sequencing Center for Infectious Disease"/>
            <person name="Wu L."/>
            <person name="Ma J."/>
        </authorList>
    </citation>
    <scope>NUCLEOTIDE SEQUENCE [LARGE SCALE GENOMIC DNA]</scope>
    <source>
        <strain evidence="3">KCTC 42662</strain>
    </source>
</reference>
<dbReference type="InterPro" id="IPR011050">
    <property type="entry name" value="Pectin_lyase_fold/virulence"/>
</dbReference>
<protein>
    <submittedName>
        <fullName evidence="2">Right-handed parallel beta-helix repeat-containing protein</fullName>
    </submittedName>
</protein>
<feature type="domain" description="Right handed beta helix" evidence="1">
    <location>
        <begin position="303"/>
        <end position="462"/>
    </location>
</feature>
<dbReference type="Gene3D" id="2.160.20.10">
    <property type="entry name" value="Single-stranded right-handed beta-helix, Pectin lyase-like"/>
    <property type="match status" value="1"/>
</dbReference>
<dbReference type="Pfam" id="PF13229">
    <property type="entry name" value="Beta_helix"/>
    <property type="match status" value="1"/>
</dbReference>
<accession>A0ABW5KK99</accession>
<organism evidence="2 3">
    <name type="scientific">Sphingobacterium suaedae</name>
    <dbReference type="NCBI Taxonomy" id="1686402"/>
    <lineage>
        <taxon>Bacteria</taxon>
        <taxon>Pseudomonadati</taxon>
        <taxon>Bacteroidota</taxon>
        <taxon>Sphingobacteriia</taxon>
        <taxon>Sphingobacteriales</taxon>
        <taxon>Sphingobacteriaceae</taxon>
        <taxon>Sphingobacterium</taxon>
    </lineage>
</organism>
<name>A0ABW5KK99_9SPHI</name>
<keyword evidence="3" id="KW-1185">Reference proteome</keyword>
<comment type="caution">
    <text evidence="2">The sequence shown here is derived from an EMBL/GenBank/DDBJ whole genome shotgun (WGS) entry which is preliminary data.</text>
</comment>
<dbReference type="InterPro" id="IPR039448">
    <property type="entry name" value="Beta_helix"/>
</dbReference>
<sequence length="567" mass="59267">MKKQPVIISLFVMLTAIFVCWGCKKSQETFEPVLLVNTDYLVVTGKSSTYFFDLLSNNDATLSTDVDWIQLDTTALGKGKHRVGFSTLTNDGEERSGTITVNTADESSKELLVLQEAGLVSIFYVKPDGNGNGRSWEQAANLATALQNATSGSVIHLAEGTYVPSKVISGGDASNPGDLTFEISKNIHLIGGYPAAATNGTTADPTRYKTVFSGLQAGGAKSFHVVTITAPVATDERVVLEGITMRDGDAADRGINITVGDKQFSRGNGGGMIIGGSKVLLDQVAVVENVASSRAGVAGQCAGLYIFGGAEVEIRNSKINKNSNGVNNGGGLWVNESKALIFDSEVNANYAKGTASGVHAFPNAEVHLYNTKVQDNNNTSFGAGIYARQNSKIILVNCLVTGNVTTSGNGGGGVMLYDNSTGDIISSTITANGAAGPGGGIFRRQNTNKLTLINTIVSGNVQSASSSDVDAYEAEAAAPIRKSVIEGSSVYSDAGTALSGITFRPQTMLGNGFRLIGEDNPAQVYGLAASALDVIGKGYTPILNSEILRDLEGESRENKKVMGALVR</sequence>
<dbReference type="InterPro" id="IPR024361">
    <property type="entry name" value="BACON"/>
</dbReference>
<dbReference type="EMBL" id="JBHULR010000015">
    <property type="protein sequence ID" value="MFD2549389.1"/>
    <property type="molecule type" value="Genomic_DNA"/>
</dbReference>
<gene>
    <name evidence="2" type="ORF">ACFSR5_17205</name>
</gene>
<proteinExistence type="predicted"/>
<dbReference type="InterPro" id="IPR013783">
    <property type="entry name" value="Ig-like_fold"/>
</dbReference>
<evidence type="ECO:0000259" key="1">
    <source>
        <dbReference type="Pfam" id="PF13229"/>
    </source>
</evidence>
<evidence type="ECO:0000313" key="3">
    <source>
        <dbReference type="Proteomes" id="UP001597545"/>
    </source>
</evidence>
<dbReference type="Gene3D" id="2.60.40.10">
    <property type="entry name" value="Immunoglobulins"/>
    <property type="match status" value="1"/>
</dbReference>
<dbReference type="Proteomes" id="UP001597545">
    <property type="component" value="Unassembled WGS sequence"/>
</dbReference>
<dbReference type="InterPro" id="IPR012334">
    <property type="entry name" value="Pectin_lyas_fold"/>
</dbReference>
<dbReference type="SUPFAM" id="SSF51126">
    <property type="entry name" value="Pectin lyase-like"/>
    <property type="match status" value="1"/>
</dbReference>
<evidence type="ECO:0000313" key="2">
    <source>
        <dbReference type="EMBL" id="MFD2549389.1"/>
    </source>
</evidence>